<feature type="compositionally biased region" description="Polar residues" evidence="1">
    <location>
        <begin position="296"/>
        <end position="306"/>
    </location>
</feature>
<evidence type="ECO:0000313" key="3">
    <source>
        <dbReference type="Proteomes" id="UP000516134"/>
    </source>
</evidence>
<protein>
    <submittedName>
        <fullName evidence="2">DUF4403 family protein</fullName>
    </submittedName>
</protein>
<sequence>MLALLACALASCNRTIEIQAPPKVETKAELPKLISTLEAPIVVPMADVQAALNRAAPTVLWNINQYEDACVPAQRAFKGGKVLGVKIFGRKGLKVTPNLGCQIVGRAVRGPIRLSGQGQILQMTMPVSAVVSVRDVGGIIRQETATGAVNVTASVRLGMRSDWTPTAKLDITYNWTNPPGIDLLGRRITFIKQADSRLTGVVAGLEKSLPAELQKLNVRPQVAQIWGGGFTTILLNRENPPAWMRVSPQKLGVVGYNANKTNITLTIAAQLLTETFVGERPTDPVPTPLPPRPTASRKSGSSSTRQ</sequence>
<evidence type="ECO:0000313" key="2">
    <source>
        <dbReference type="EMBL" id="QNP43975.1"/>
    </source>
</evidence>
<proteinExistence type="predicted"/>
<dbReference type="Proteomes" id="UP000516134">
    <property type="component" value="Chromosome"/>
</dbReference>
<dbReference type="Pfam" id="PF14356">
    <property type="entry name" value="DUF4403"/>
    <property type="match status" value="1"/>
</dbReference>
<organism evidence="2 3">
    <name type="scientific">Sphingomonas daechungensis</name>
    <dbReference type="NCBI Taxonomy" id="1176646"/>
    <lineage>
        <taxon>Bacteria</taxon>
        <taxon>Pseudomonadati</taxon>
        <taxon>Pseudomonadota</taxon>
        <taxon>Alphaproteobacteria</taxon>
        <taxon>Sphingomonadales</taxon>
        <taxon>Sphingomonadaceae</taxon>
        <taxon>Sphingomonas</taxon>
    </lineage>
</organism>
<reference evidence="2 3" key="1">
    <citation type="submission" date="2020-08" db="EMBL/GenBank/DDBJ databases">
        <title>Genome sequence of Sphingomonas daechungensis KACC 18115T.</title>
        <authorList>
            <person name="Hyun D.-W."/>
            <person name="Bae J.-W."/>
        </authorList>
    </citation>
    <scope>NUCLEOTIDE SEQUENCE [LARGE SCALE GENOMIC DNA]</scope>
    <source>
        <strain evidence="2 3">KACC 18115</strain>
    </source>
</reference>
<feature type="compositionally biased region" description="Pro residues" evidence="1">
    <location>
        <begin position="283"/>
        <end position="293"/>
    </location>
</feature>
<evidence type="ECO:0000256" key="1">
    <source>
        <dbReference type="SAM" id="MobiDB-lite"/>
    </source>
</evidence>
<dbReference type="InterPro" id="IPR025515">
    <property type="entry name" value="DUF4403"/>
</dbReference>
<keyword evidence="3" id="KW-1185">Reference proteome</keyword>
<feature type="region of interest" description="Disordered" evidence="1">
    <location>
        <begin position="278"/>
        <end position="306"/>
    </location>
</feature>
<dbReference type="EMBL" id="CP060780">
    <property type="protein sequence ID" value="QNP43975.1"/>
    <property type="molecule type" value="Genomic_DNA"/>
</dbReference>
<accession>A0ABX6T2G5</accession>
<name>A0ABX6T2G5_9SPHN</name>
<gene>
    <name evidence="2" type="ORF">H9L15_05075</name>
</gene>